<dbReference type="EMBL" id="LR798197">
    <property type="protein sequence ID" value="CAB5151723.1"/>
    <property type="molecule type" value="Genomic_DNA"/>
</dbReference>
<proteinExistence type="predicted"/>
<organism evidence="1">
    <name type="scientific">uncultured Caudovirales phage</name>
    <dbReference type="NCBI Taxonomy" id="2100421"/>
    <lineage>
        <taxon>Viruses</taxon>
        <taxon>Duplodnaviria</taxon>
        <taxon>Heunggongvirae</taxon>
        <taxon>Uroviricota</taxon>
        <taxon>Caudoviricetes</taxon>
        <taxon>Peduoviridae</taxon>
        <taxon>Maltschvirus</taxon>
        <taxon>Maltschvirus maltsch</taxon>
    </lineage>
</organism>
<evidence type="ECO:0000313" key="1">
    <source>
        <dbReference type="EMBL" id="CAB5151723.1"/>
    </source>
</evidence>
<reference evidence="1" key="1">
    <citation type="submission" date="2020-05" db="EMBL/GenBank/DDBJ databases">
        <authorList>
            <person name="Chiriac C."/>
            <person name="Salcher M."/>
            <person name="Ghai R."/>
            <person name="Kavagutti S V."/>
        </authorList>
    </citation>
    <scope>NUCLEOTIDE SEQUENCE</scope>
</reference>
<protein>
    <submittedName>
        <fullName evidence="1">Uncharacterized protein</fullName>
    </submittedName>
</protein>
<name>A0A6J7WAS1_9CAUD</name>
<accession>A0A6J7WAS1</accession>
<sequence length="122" mass="13298">MTIIQNTLLLDQVAWDLVLDVNGNIALAGTPYSIAQDVASAVRTFLGECWYNNDLGLPYWQQILGEYPPLQFVSQQIQEAAFTIPNVVSAEVSFTSFTNRVLEGQILITDTDGVTANVAFGG</sequence>
<gene>
    <name evidence="1" type="ORF">UFOVP148_59</name>
</gene>